<dbReference type="EMBL" id="JAEQND010000003">
    <property type="protein sequence ID" value="MBL0424560.1"/>
    <property type="molecule type" value="Genomic_DNA"/>
</dbReference>
<keyword evidence="3" id="KW-1185">Reference proteome</keyword>
<dbReference type="GO" id="GO:0016740">
    <property type="term" value="F:transferase activity"/>
    <property type="evidence" value="ECO:0007669"/>
    <property type="project" value="UniProtKB-KW"/>
</dbReference>
<name>A0ABS1JL78_9BURK</name>
<dbReference type="PANTHER" id="PTHR48207">
    <property type="entry name" value="SUCCINATE--HYDROXYMETHYLGLUTARATE COA-TRANSFERASE"/>
    <property type="match status" value="1"/>
</dbReference>
<dbReference type="RefSeq" id="WP_201687812.1">
    <property type="nucleotide sequence ID" value="NZ_JAEQND010000003.1"/>
</dbReference>
<dbReference type="Pfam" id="PF02515">
    <property type="entry name" value="CoA_transf_3"/>
    <property type="match status" value="1"/>
</dbReference>
<evidence type="ECO:0000313" key="2">
    <source>
        <dbReference type="EMBL" id="MBL0424560.1"/>
    </source>
</evidence>
<dbReference type="Gene3D" id="3.30.1540.10">
    <property type="entry name" value="formyl-coa transferase, domain 3"/>
    <property type="match status" value="1"/>
</dbReference>
<dbReference type="InterPro" id="IPR050483">
    <property type="entry name" value="CoA-transferase_III_domain"/>
</dbReference>
<dbReference type="SUPFAM" id="SSF89796">
    <property type="entry name" value="CoA-transferase family III (CaiB/BaiF)"/>
    <property type="match status" value="1"/>
</dbReference>
<protein>
    <submittedName>
        <fullName evidence="2">CoA transferase</fullName>
    </submittedName>
</protein>
<dbReference type="InterPro" id="IPR003673">
    <property type="entry name" value="CoA-Trfase_fam_III"/>
</dbReference>
<dbReference type="PANTHER" id="PTHR48207:SF3">
    <property type="entry name" value="SUCCINATE--HYDROXYMETHYLGLUTARATE COA-TRANSFERASE"/>
    <property type="match status" value="1"/>
</dbReference>
<keyword evidence="1 2" id="KW-0808">Transferase</keyword>
<gene>
    <name evidence="2" type="ORF">JI746_05500</name>
</gene>
<dbReference type="Gene3D" id="3.40.50.10540">
    <property type="entry name" value="Crotonobetainyl-coa:carnitine coa-transferase, domain 1"/>
    <property type="match status" value="1"/>
</dbReference>
<sequence>MSSNQDPGTSQGPSSQPLAGTRVVDISNFLAAPLASMFLADFGADVIKVERPGLGDEVRRWGEVKNGVGLYYKAVNRGKKSVTADLRTPFGVEVVKRLVKDADILVENYRPGTIEKWGLGPDVLREINPGLIVLRVTGFGQTGPNGKRPGFGTIAEAYAGYVYISGVPGGPPLLPGFGLADATTGLMAAYLASVALHEKRRSGQGQVIDLALYETLLTLLGPQVVNYDQLGIIQERAGSRLPFTAPRNIYRTRDEKFISVGGSAQSIFERICTALEIPELPRDPRFADNRARLKNVDALDEALQAAISRFDRDELMRRFVALEAAISPVNNVEDVLQDEHVAARENIVSLPDDELGAPLRMQNVVGKLSRTPGAIRHTGPRLGQHNREVLIDQLGFTEEELVRHDIDPGAPQGASATRS</sequence>
<reference evidence="2 3" key="1">
    <citation type="journal article" date="2017" name="Int. J. Syst. Evol. Microbiol.">
        <title>Ramlibacter alkalitolerans sp. nov., alkali-tolerant bacterium isolated from soil of ginseng.</title>
        <authorList>
            <person name="Lee D.H."/>
            <person name="Cha C.J."/>
        </authorList>
    </citation>
    <scope>NUCLEOTIDE SEQUENCE [LARGE SCALE GENOMIC DNA]</scope>
    <source>
        <strain evidence="2 3">KACC 19305</strain>
    </source>
</reference>
<evidence type="ECO:0000313" key="3">
    <source>
        <dbReference type="Proteomes" id="UP000622707"/>
    </source>
</evidence>
<dbReference type="Proteomes" id="UP000622707">
    <property type="component" value="Unassembled WGS sequence"/>
</dbReference>
<evidence type="ECO:0000256" key="1">
    <source>
        <dbReference type="ARBA" id="ARBA00022679"/>
    </source>
</evidence>
<dbReference type="InterPro" id="IPR044855">
    <property type="entry name" value="CoA-Trfase_III_dom3_sf"/>
</dbReference>
<accession>A0ABS1JL78</accession>
<comment type="caution">
    <text evidence="2">The sequence shown here is derived from an EMBL/GenBank/DDBJ whole genome shotgun (WGS) entry which is preliminary data.</text>
</comment>
<proteinExistence type="predicted"/>
<dbReference type="InterPro" id="IPR023606">
    <property type="entry name" value="CoA-Trfase_III_dom_1_sf"/>
</dbReference>
<organism evidence="2 3">
    <name type="scientific">Ramlibacter alkalitolerans</name>
    <dbReference type="NCBI Taxonomy" id="2039631"/>
    <lineage>
        <taxon>Bacteria</taxon>
        <taxon>Pseudomonadati</taxon>
        <taxon>Pseudomonadota</taxon>
        <taxon>Betaproteobacteria</taxon>
        <taxon>Burkholderiales</taxon>
        <taxon>Comamonadaceae</taxon>
        <taxon>Ramlibacter</taxon>
    </lineage>
</organism>